<evidence type="ECO:0008006" key="4">
    <source>
        <dbReference type="Google" id="ProtNLM"/>
    </source>
</evidence>
<dbReference type="PROSITE" id="PS51257">
    <property type="entry name" value="PROKAR_LIPOPROTEIN"/>
    <property type="match status" value="1"/>
</dbReference>
<dbReference type="OrthoDB" id="5348860at2"/>
<keyword evidence="3" id="KW-1185">Reference proteome</keyword>
<comment type="caution">
    <text evidence="2">The sequence shown here is derived from an EMBL/GenBank/DDBJ whole genome shotgun (WGS) entry which is preliminary data.</text>
</comment>
<accession>A0A0A0EPD8</accession>
<dbReference type="RefSeq" id="WP_052103502.1">
    <property type="nucleotide sequence ID" value="NZ_AVPS01000004.1"/>
</dbReference>
<evidence type="ECO:0000313" key="2">
    <source>
        <dbReference type="EMBL" id="KGM51988.1"/>
    </source>
</evidence>
<dbReference type="InterPro" id="IPR007298">
    <property type="entry name" value="Cu-R_lipoprotein_NlpE"/>
</dbReference>
<dbReference type="STRING" id="1122185.N792_06480"/>
<organism evidence="2 3">
    <name type="scientific">Lysobacter concretionis Ko07 = DSM 16239</name>
    <dbReference type="NCBI Taxonomy" id="1122185"/>
    <lineage>
        <taxon>Bacteria</taxon>
        <taxon>Pseudomonadati</taxon>
        <taxon>Pseudomonadota</taxon>
        <taxon>Gammaproteobacteria</taxon>
        <taxon>Lysobacterales</taxon>
        <taxon>Lysobacteraceae</taxon>
        <taxon>Novilysobacter</taxon>
    </lineage>
</organism>
<evidence type="ECO:0000256" key="1">
    <source>
        <dbReference type="SAM" id="SignalP"/>
    </source>
</evidence>
<proteinExistence type="predicted"/>
<feature type="chain" id="PRO_5001969128" description="Copper resistance protein NlpE" evidence="1">
    <location>
        <begin position="25"/>
        <end position="170"/>
    </location>
</feature>
<dbReference type="EMBL" id="AVPS01000004">
    <property type="protein sequence ID" value="KGM51988.1"/>
    <property type="molecule type" value="Genomic_DNA"/>
</dbReference>
<dbReference type="Pfam" id="PF04170">
    <property type="entry name" value="NlpE"/>
    <property type="match status" value="1"/>
</dbReference>
<name>A0A0A0EPD8_9GAMM</name>
<dbReference type="AlphaFoldDB" id="A0A0A0EPD8"/>
<feature type="signal peptide" evidence="1">
    <location>
        <begin position="1"/>
        <end position="24"/>
    </location>
</feature>
<sequence>MNPKFLALACIGAFALAACAQKNAAPATPVEPATDVSAIAPADTGPAPADVIPAGQTPDSDFDQRAFSGTFAGTLPCADCPGIDVTLALEADGTYQLTQVYQERPDATWQVDGSWTAEADNRVLRLDPDSKTDNDQLYAIDSHDRIVMLGADGQPAQSGLDYGLTRQPAQ</sequence>
<protein>
    <recommendedName>
        <fullName evidence="4">Copper resistance protein NlpE</fullName>
    </recommendedName>
</protein>
<evidence type="ECO:0000313" key="3">
    <source>
        <dbReference type="Proteomes" id="UP000030017"/>
    </source>
</evidence>
<dbReference type="Proteomes" id="UP000030017">
    <property type="component" value="Unassembled WGS sequence"/>
</dbReference>
<reference evidence="2 3" key="1">
    <citation type="submission" date="2013-08" db="EMBL/GenBank/DDBJ databases">
        <title>Genome sequencing of Lysobacter.</title>
        <authorList>
            <person name="Zhang S."/>
            <person name="Wang G."/>
        </authorList>
    </citation>
    <scope>NUCLEOTIDE SEQUENCE [LARGE SCALE GENOMIC DNA]</scope>
    <source>
        <strain evidence="2 3">Ko07</strain>
    </source>
</reference>
<dbReference type="eggNOG" id="COG3015">
    <property type="taxonomic scope" value="Bacteria"/>
</dbReference>
<keyword evidence="1" id="KW-0732">Signal</keyword>
<gene>
    <name evidence="2" type="ORF">N792_06480</name>
</gene>
<dbReference type="Gene3D" id="2.40.128.640">
    <property type="match status" value="1"/>
</dbReference>